<dbReference type="VEuPathDB" id="FungiDB:VP01_13239g1"/>
<feature type="non-terminal residue" evidence="1">
    <location>
        <position position="1"/>
    </location>
</feature>
<keyword evidence="2" id="KW-1185">Reference proteome</keyword>
<accession>A0A0L6VMU3</accession>
<dbReference type="AlphaFoldDB" id="A0A0L6VMU3"/>
<evidence type="ECO:0000313" key="2">
    <source>
        <dbReference type="Proteomes" id="UP000037035"/>
    </source>
</evidence>
<evidence type="ECO:0000313" key="1">
    <source>
        <dbReference type="EMBL" id="KNZ62019.1"/>
    </source>
</evidence>
<protein>
    <submittedName>
        <fullName evidence="1">Uncharacterized protein</fullName>
    </submittedName>
</protein>
<name>A0A0L6VMU3_9BASI</name>
<reference evidence="1 2" key="1">
    <citation type="submission" date="2015-08" db="EMBL/GenBank/DDBJ databases">
        <title>Next Generation Sequencing and Analysis of the Genome of Puccinia sorghi L Schw, the Causal Agent of Maize Common Rust.</title>
        <authorList>
            <person name="Rochi L."/>
            <person name="Burguener G."/>
            <person name="Darino M."/>
            <person name="Turjanski A."/>
            <person name="Kreff E."/>
            <person name="Dieguez M.J."/>
            <person name="Sacco F."/>
        </authorList>
    </citation>
    <scope>NUCLEOTIDE SEQUENCE [LARGE SCALE GENOMIC DNA]</scope>
    <source>
        <strain evidence="1 2">RO10H11247</strain>
    </source>
</reference>
<comment type="caution">
    <text evidence="1">The sequence shown here is derived from an EMBL/GenBank/DDBJ whole genome shotgun (WGS) entry which is preliminary data.</text>
</comment>
<dbReference type="Proteomes" id="UP000037035">
    <property type="component" value="Unassembled WGS sequence"/>
</dbReference>
<dbReference type="OrthoDB" id="2507581at2759"/>
<organism evidence="1 2">
    <name type="scientific">Puccinia sorghi</name>
    <dbReference type="NCBI Taxonomy" id="27349"/>
    <lineage>
        <taxon>Eukaryota</taxon>
        <taxon>Fungi</taxon>
        <taxon>Dikarya</taxon>
        <taxon>Basidiomycota</taxon>
        <taxon>Pucciniomycotina</taxon>
        <taxon>Pucciniomycetes</taxon>
        <taxon>Pucciniales</taxon>
        <taxon>Pucciniaceae</taxon>
        <taxon>Puccinia</taxon>
    </lineage>
</organism>
<dbReference type="EMBL" id="LAVV01003598">
    <property type="protein sequence ID" value="KNZ62019.1"/>
    <property type="molecule type" value="Genomic_DNA"/>
</dbReference>
<proteinExistence type="predicted"/>
<sequence>VRTILFLSIISLKKKKKKKKINCGRHYGQKSLRFWSGGEGGVASGDIQIWGSSPPPKSKMGYGVPDQHMVDTLEEIPRVRSRPTGTKIRPRDYPGVRFRVEGVDRFLNWYEEAAEVEGANGGNMVCQIGNFIPNEEDLRDMEEMDGYEERDWPKLRAEIQEKWGMRRKRFREGNLE</sequence>
<feature type="non-terminal residue" evidence="1">
    <location>
        <position position="176"/>
    </location>
</feature>
<gene>
    <name evidence="1" type="ORF">VP01_13239g1</name>
</gene>